<feature type="transmembrane region" description="Helical" evidence="1">
    <location>
        <begin position="12"/>
        <end position="29"/>
    </location>
</feature>
<keyword evidence="1" id="KW-1133">Transmembrane helix</keyword>
<reference evidence="4 11" key="5">
    <citation type="submission" date="2019-09" db="EMBL/GenBank/DDBJ databases">
        <title>Draft genome sequencing and comparative genomics of hatchery-associated Vibrios.</title>
        <authorList>
            <person name="Kehlet-Delgado H."/>
            <person name="Mueller R.S."/>
        </authorList>
    </citation>
    <scope>NUCLEOTIDE SEQUENCE [LARGE SCALE GENOMIC DNA]</scope>
    <source>
        <strain evidence="4 11">99-70-13A3</strain>
    </source>
</reference>
<reference evidence="5" key="4">
    <citation type="journal article" date="2018" name="Nature">
        <title>A major lineage of non-tailed dsDNA viruses as unrecognized killers of marine bacteria.</title>
        <authorList>
            <person name="Kauffman K.M."/>
            <person name="Hussain F.A."/>
            <person name="Yang J."/>
            <person name="Arevalo P."/>
            <person name="Brown J.M."/>
            <person name="Chang W.K."/>
            <person name="VanInsberghe D."/>
            <person name="Elsherbini J."/>
            <person name="Sharma R.S."/>
            <person name="Cutler M.B."/>
            <person name="Kelly L."/>
            <person name="Polz M.F."/>
        </authorList>
    </citation>
    <scope>NUCLEOTIDE SEQUENCE</scope>
    <source>
        <strain evidence="5">10N.286.54.F3</strain>
    </source>
</reference>
<feature type="transmembrane region" description="Helical" evidence="1">
    <location>
        <begin position="35"/>
        <end position="54"/>
    </location>
</feature>
<dbReference type="Proteomes" id="UP001159663">
    <property type="component" value="Unassembled WGS sequence"/>
</dbReference>
<evidence type="ECO:0000313" key="5">
    <source>
        <dbReference type="EMBL" id="PMF29117.1"/>
    </source>
</evidence>
<dbReference type="Proteomes" id="UP000235405">
    <property type="component" value="Unassembled WGS sequence"/>
</dbReference>
<evidence type="ECO:0000313" key="8">
    <source>
        <dbReference type="Proteomes" id="UP000235405"/>
    </source>
</evidence>
<proteinExistence type="predicted"/>
<reference evidence="3" key="7">
    <citation type="submission" date="2023-07" db="EMBL/GenBank/DDBJ databases">
        <title>Genome content predicts the carbon catabolic preferences of heterotrophic bacteria.</title>
        <authorList>
            <person name="Gralka M."/>
        </authorList>
    </citation>
    <scope>NUCLEOTIDE SEQUENCE</scope>
    <source>
        <strain evidence="3">6E02</strain>
    </source>
</reference>
<dbReference type="EMBL" id="VTXL01000023">
    <property type="protein sequence ID" value="NOJ15208.1"/>
    <property type="molecule type" value="Genomic_DNA"/>
</dbReference>
<evidence type="ECO:0000313" key="6">
    <source>
        <dbReference type="EMBL" id="PTP15335.1"/>
    </source>
</evidence>
<dbReference type="GeneID" id="94232766"/>
<evidence type="ECO:0000313" key="3">
    <source>
        <dbReference type="EMBL" id="MDP2501425.1"/>
    </source>
</evidence>
<evidence type="ECO:0000313" key="9">
    <source>
        <dbReference type="Proteomes" id="UP000244080"/>
    </source>
</evidence>
<reference evidence="8" key="1">
    <citation type="submission" date="2016-07" db="EMBL/GenBank/DDBJ databases">
        <title>Nontailed viruses are major unrecognized killers of bacteria in the ocean.</title>
        <authorList>
            <person name="Kauffman K."/>
            <person name="Hussain F."/>
            <person name="Yang J."/>
            <person name="Arevalo P."/>
            <person name="Brown J."/>
            <person name="Cutler M."/>
            <person name="Kelly L."/>
            <person name="Polz M.F."/>
        </authorList>
    </citation>
    <scope>NUCLEOTIDE SEQUENCE [LARGE SCALE GENOMIC DNA]</scope>
    <source>
        <strain evidence="8">10N.286.54.F3</strain>
    </source>
</reference>
<comment type="caution">
    <text evidence="7">The sequence shown here is derived from an EMBL/GenBank/DDBJ whole genome shotgun (WGS) entry which is preliminary data.</text>
</comment>
<dbReference type="Proteomes" id="UP000244080">
    <property type="component" value="Unassembled WGS sequence"/>
</dbReference>
<dbReference type="EMBL" id="MCSW01000069">
    <property type="protein sequence ID" value="PMF29117.1"/>
    <property type="molecule type" value="Genomic_DNA"/>
</dbReference>
<dbReference type="Proteomes" id="UP000519158">
    <property type="component" value="Unassembled WGS sequence"/>
</dbReference>
<dbReference type="Proteomes" id="UP001177935">
    <property type="component" value="Unassembled WGS sequence"/>
</dbReference>
<keyword evidence="1" id="KW-0472">Membrane</keyword>
<reference evidence="5" key="2">
    <citation type="submission" date="2016-07" db="EMBL/GenBank/DDBJ databases">
        <authorList>
            <person name="Wan K."/>
            <person name="Booth B."/>
            <person name="Spirohn K."/>
            <person name="Hao T."/>
            <person name="Hu Y."/>
            <person name="Calderwood M."/>
            <person name="Hill D."/>
            <person name="Mohr S."/>
            <person name="Vidal M."/>
            <person name="Celniker S."/>
            <person name="Perrimon N."/>
        </authorList>
    </citation>
    <scope>NUCLEOTIDE SEQUENCE</scope>
    <source>
        <strain evidence="5">10N.286.54.F3</strain>
    </source>
</reference>
<sequence>MNIKLGHVMSSSRLICFVAFLAATFAWILKMPALFSVSALFLLISAIVYVVDLWKNQRKNREA</sequence>
<dbReference type="EMBL" id="JAKMYX010000030">
    <property type="protein sequence ID" value="MDH5921349.1"/>
    <property type="molecule type" value="Genomic_DNA"/>
</dbReference>
<evidence type="ECO:0000313" key="7">
    <source>
        <dbReference type="EMBL" id="PTP36035.1"/>
    </source>
</evidence>
<protein>
    <submittedName>
        <fullName evidence="7">Uncharacterized protein</fullName>
    </submittedName>
</protein>
<evidence type="ECO:0000313" key="11">
    <source>
        <dbReference type="Proteomes" id="UP000519158"/>
    </source>
</evidence>
<accession>A0A1C3IWX5</accession>
<evidence type="ECO:0000313" key="4">
    <source>
        <dbReference type="EMBL" id="NOJ15208.1"/>
    </source>
</evidence>
<accession>A0A0N8GW11</accession>
<dbReference type="RefSeq" id="WP_004733590.1">
    <property type="nucleotide sequence ID" value="NZ_AP025508.1"/>
</dbReference>
<name>A0A0N8GW11_VIBSP</name>
<dbReference type="OrthoDB" id="5905690at2"/>
<dbReference type="Proteomes" id="UP000244197">
    <property type="component" value="Unassembled WGS sequence"/>
</dbReference>
<dbReference type="AlphaFoldDB" id="A0A0N8GW11"/>
<organism evidence="7 10">
    <name type="scientific">Vibrio splendidus</name>
    <dbReference type="NCBI Taxonomy" id="29497"/>
    <lineage>
        <taxon>Bacteria</taxon>
        <taxon>Pseudomonadati</taxon>
        <taxon>Pseudomonadota</taxon>
        <taxon>Gammaproteobacteria</taxon>
        <taxon>Vibrionales</taxon>
        <taxon>Vibrionaceae</taxon>
        <taxon>Vibrio</taxon>
    </lineage>
</organism>
<dbReference type="EMBL" id="JAUYVL010000005">
    <property type="protein sequence ID" value="MDP2501425.1"/>
    <property type="molecule type" value="Genomic_DNA"/>
</dbReference>
<reference evidence="2" key="6">
    <citation type="submission" date="2022-01" db="EMBL/GenBank/DDBJ databases">
        <title>Vibrio aestuarianus Clade A and Clade B isolates are associated with Pacific oyster (Crassostrea gigas) disease outbreaks across Ireland.</title>
        <authorList>
            <person name="Coyle N."/>
            <person name="O'Toole C."/>
            <person name="Thomas J.C.L."/>
            <person name="Ryder D."/>
            <person name="Cheslett D."/>
            <person name="Feist S."/>
            <person name="Bean T."/>
            <person name="Joseph A."/>
            <person name="Waina A."/>
            <person name="Feil E."/>
            <person name="Verner-Jeffreys D.W."/>
        </authorList>
    </citation>
    <scope>NUCLEOTIDE SEQUENCE</scope>
    <source>
        <strain evidence="2">S/17/14 A</strain>
    </source>
</reference>
<dbReference type="EMBL" id="PIFK01000016">
    <property type="protein sequence ID" value="PTP36035.1"/>
    <property type="molecule type" value="Genomic_DNA"/>
</dbReference>
<evidence type="ECO:0000313" key="10">
    <source>
        <dbReference type="Proteomes" id="UP000244197"/>
    </source>
</evidence>
<dbReference type="EMBL" id="PIGA01000040">
    <property type="protein sequence ID" value="PTP15335.1"/>
    <property type="molecule type" value="Genomic_DNA"/>
</dbReference>
<evidence type="ECO:0000313" key="2">
    <source>
        <dbReference type="EMBL" id="MDH5921349.1"/>
    </source>
</evidence>
<gene>
    <name evidence="5" type="ORF">BCV19_03390</name>
    <name evidence="7" type="ORF">CWO07_09850</name>
    <name evidence="6" type="ORF">CWO36_20035</name>
    <name evidence="4" type="ORF">F0234_20840</name>
    <name evidence="2" type="ORF">L8R85_09985</name>
    <name evidence="3" type="ORF">Q8W42_11970</name>
</gene>
<keyword evidence="1" id="KW-0812">Transmembrane</keyword>
<evidence type="ECO:0000256" key="1">
    <source>
        <dbReference type="SAM" id="Phobius"/>
    </source>
</evidence>
<reference evidence="9 10" key="3">
    <citation type="submission" date="2017-11" db="EMBL/GenBank/DDBJ databases">
        <title>Population delineation of vibrios coincides with oyster pathogenicity.</title>
        <authorList>
            <person name="Bruto M."/>
            <person name="Labreuche Y."/>
            <person name="James A."/>
            <person name="Piel D."/>
            <person name="Chenivesse S."/>
            <person name="Petton B."/>
            <person name="Polz M.F."/>
            <person name="Le Roux F."/>
        </authorList>
    </citation>
    <scope>NUCLEOTIDE SEQUENCE [LARGE SCALE GENOMIC DNA]</scope>
    <source>
        <strain evidence="6 9">1F_55</strain>
        <strain evidence="7 10">FF_144</strain>
    </source>
</reference>